<dbReference type="GO" id="GO:0000466">
    <property type="term" value="P:maturation of 5.8S rRNA from tricistronic rRNA transcript (SSU-rRNA, 5.8S rRNA, LSU-rRNA)"/>
    <property type="evidence" value="ECO:0007669"/>
    <property type="project" value="TreeGrafter"/>
</dbReference>
<keyword evidence="8" id="KW-1185">Reference proteome</keyword>
<dbReference type="Gene3D" id="3.60.20.10">
    <property type="entry name" value="Glutamine Phosphoribosylpyrophosphate, subunit 1, domain 1"/>
    <property type="match status" value="1"/>
</dbReference>
<dbReference type="EMBL" id="CM010717">
    <property type="protein sequence ID" value="RZC53706.1"/>
    <property type="molecule type" value="Genomic_DNA"/>
</dbReference>
<feature type="domain" description="DUF3381" evidence="6">
    <location>
        <begin position="217"/>
        <end position="312"/>
    </location>
</feature>
<dbReference type="Pfam" id="PF01728">
    <property type="entry name" value="FtsJ"/>
    <property type="match status" value="1"/>
</dbReference>
<name>A0A4Y7IZT9_PAPSO</name>
<dbReference type="GO" id="GO:0016435">
    <property type="term" value="F:rRNA (guanine) methyltransferase activity"/>
    <property type="evidence" value="ECO:0007669"/>
    <property type="project" value="TreeGrafter"/>
</dbReference>
<dbReference type="GO" id="GO:0051603">
    <property type="term" value="P:proteolysis involved in protein catabolic process"/>
    <property type="evidence" value="ECO:0007669"/>
    <property type="project" value="InterPro"/>
</dbReference>
<evidence type="ECO:0008006" key="9">
    <source>
        <dbReference type="Google" id="ProtNLM"/>
    </source>
</evidence>
<dbReference type="InterPro" id="IPR050082">
    <property type="entry name" value="RNA_methyltr_RlmE"/>
</dbReference>
<protein>
    <recommendedName>
        <fullName evidence="9">Methyltransferase domain-containing protein</fullName>
    </recommendedName>
</protein>
<dbReference type="PANTHER" id="PTHR10920:SF13">
    <property type="entry name" value="PRE-RRNA 2'-O-RIBOSE RNA METHYLTRANSFERASE FTSJ3"/>
    <property type="match status" value="1"/>
</dbReference>
<dbReference type="GO" id="GO:0008650">
    <property type="term" value="F:rRNA (uridine-2'-O-)-methyltransferase activity"/>
    <property type="evidence" value="ECO:0007669"/>
    <property type="project" value="TreeGrafter"/>
</dbReference>
<keyword evidence="2" id="KW-0489">Methyltransferase</keyword>
<evidence type="ECO:0000256" key="3">
    <source>
        <dbReference type="ARBA" id="ARBA00022679"/>
    </source>
</evidence>
<dbReference type="InterPro" id="IPR024576">
    <property type="entry name" value="rRNA_MeTfrase_Spb1_DUF3381"/>
</dbReference>
<evidence type="ECO:0000313" key="8">
    <source>
        <dbReference type="Proteomes" id="UP000316621"/>
    </source>
</evidence>
<dbReference type="SUPFAM" id="SSF53335">
    <property type="entry name" value="S-adenosyl-L-methionine-dependent methyltransferases"/>
    <property type="match status" value="1"/>
</dbReference>
<dbReference type="OrthoDB" id="1875348at2759"/>
<dbReference type="AlphaFoldDB" id="A0A4Y7IZT9"/>
<dbReference type="Pfam" id="PF00227">
    <property type="entry name" value="Proteasome"/>
    <property type="match status" value="1"/>
</dbReference>
<evidence type="ECO:0000259" key="5">
    <source>
        <dbReference type="Pfam" id="PF01728"/>
    </source>
</evidence>
<evidence type="ECO:0000256" key="4">
    <source>
        <dbReference type="ARBA" id="ARBA00022691"/>
    </source>
</evidence>
<dbReference type="PANTHER" id="PTHR10920">
    <property type="entry name" value="RIBOSOMAL RNA METHYLTRANSFERASE"/>
    <property type="match status" value="1"/>
</dbReference>
<dbReference type="InterPro" id="IPR001353">
    <property type="entry name" value="Proteasome_sua/b"/>
</dbReference>
<dbReference type="Proteomes" id="UP000316621">
    <property type="component" value="Chromosome 3"/>
</dbReference>
<dbReference type="GO" id="GO:0005839">
    <property type="term" value="C:proteasome core complex"/>
    <property type="evidence" value="ECO:0007669"/>
    <property type="project" value="InterPro"/>
</dbReference>
<dbReference type="SUPFAM" id="SSF56235">
    <property type="entry name" value="N-terminal nucleophile aminohydrolases (Ntn hydrolases)"/>
    <property type="match status" value="1"/>
</dbReference>
<accession>A0A4Y7IZT9</accession>
<reference evidence="7 8" key="1">
    <citation type="journal article" date="2018" name="Science">
        <title>The opium poppy genome and morphinan production.</title>
        <authorList>
            <person name="Guo L."/>
            <person name="Winzer T."/>
            <person name="Yang X."/>
            <person name="Li Y."/>
            <person name="Ning Z."/>
            <person name="He Z."/>
            <person name="Teodor R."/>
            <person name="Lu Y."/>
            <person name="Bowser T.A."/>
            <person name="Graham I.A."/>
            <person name="Ye K."/>
        </authorList>
    </citation>
    <scope>NUCLEOTIDE SEQUENCE [LARGE SCALE GENOMIC DNA]</scope>
    <source>
        <strain evidence="8">cv. HN1</strain>
        <tissue evidence="7">Leaves</tissue>
    </source>
</reference>
<dbReference type="GO" id="GO:0000463">
    <property type="term" value="P:maturation of LSU-rRNA from tricistronic rRNA transcript (SSU-rRNA, 5.8S rRNA, LSU-rRNA)"/>
    <property type="evidence" value="ECO:0007669"/>
    <property type="project" value="TreeGrafter"/>
</dbReference>
<dbReference type="Gramene" id="RZC53706">
    <property type="protein sequence ID" value="RZC53706"/>
    <property type="gene ID" value="C5167_012588"/>
</dbReference>
<sequence>MGKRGRDESIQAKVRAAVTLNSLNSEFRFLGKDTKSVLDLCAGSGWMQLAVARISKGGFVLGVDLHPVTPILGAISIQEDIATRECRDTIEKHMTENGFTGFDVVMRGGLSSDSCATTWDQASLLTKSIKLATKFLSPDGTFVTKMFDGAEDYNPMLYCLEQLFCRVVVTKPTSTSTKTYIVALNYKAPEKINPRLLVTRNLFSIKEEEEEEEKVVVLASDFVWSETPLEVLEKACSLSFADDDCLSLKDHSLTTKRIKRICKDLRVLNKRRFMHLMKWRLHVREALSHAQNADAKDGNKGNDDDDEIPDEMEYSEDIPKMYFSAETSTRIHGTTVMGVVVDDIDRGILIGTDGLLTGSKFRKEGDIKLKVIGYDMLCGMAGDYKFTEKVHQHIDREVWGKINANQSRPSVRKCAHMLKSFYSDMLAEGNEFDQMWLKIQGKKRHAFLTLAGYEDIGGDKLIPHLWSATKLGAIRESKCCYSGSGGSYAEVFLKENIGKCNSVDNTIVIMQKAYLKAARYDCKTGGNFTIFVITPEEDLEALRRTPLDQRMTGNIDERVATLSELKELYEDDFNDRSMEQTYAADIWGKKESLGRFINSELLLLM</sequence>
<gene>
    <name evidence="7" type="ORF">C5167_012588</name>
</gene>
<dbReference type="STRING" id="3469.A0A4Y7IZT9"/>
<evidence type="ECO:0000259" key="6">
    <source>
        <dbReference type="Pfam" id="PF11861"/>
    </source>
</evidence>
<dbReference type="GO" id="GO:0005730">
    <property type="term" value="C:nucleolus"/>
    <property type="evidence" value="ECO:0007669"/>
    <property type="project" value="TreeGrafter"/>
</dbReference>
<dbReference type="InterPro" id="IPR029063">
    <property type="entry name" value="SAM-dependent_MTases_sf"/>
</dbReference>
<dbReference type="InterPro" id="IPR029055">
    <property type="entry name" value="Ntn_hydrolases_N"/>
</dbReference>
<keyword evidence="4" id="KW-0949">S-adenosyl-L-methionine</keyword>
<keyword evidence="3" id="KW-0808">Transferase</keyword>
<evidence type="ECO:0000256" key="2">
    <source>
        <dbReference type="ARBA" id="ARBA00022603"/>
    </source>
</evidence>
<dbReference type="GO" id="GO:0030687">
    <property type="term" value="C:preribosome, large subunit precursor"/>
    <property type="evidence" value="ECO:0007669"/>
    <property type="project" value="TreeGrafter"/>
</dbReference>
<feature type="domain" description="Ribosomal RNA methyltransferase FtsJ" evidence="5">
    <location>
        <begin position="15"/>
        <end position="186"/>
    </location>
</feature>
<evidence type="ECO:0000256" key="1">
    <source>
        <dbReference type="ARBA" id="ARBA00022552"/>
    </source>
</evidence>
<dbReference type="Gene3D" id="3.40.50.150">
    <property type="entry name" value="Vaccinia Virus protein VP39"/>
    <property type="match status" value="1"/>
</dbReference>
<proteinExistence type="predicted"/>
<organism evidence="7 8">
    <name type="scientific">Papaver somniferum</name>
    <name type="common">Opium poppy</name>
    <dbReference type="NCBI Taxonomy" id="3469"/>
    <lineage>
        <taxon>Eukaryota</taxon>
        <taxon>Viridiplantae</taxon>
        <taxon>Streptophyta</taxon>
        <taxon>Embryophyta</taxon>
        <taxon>Tracheophyta</taxon>
        <taxon>Spermatophyta</taxon>
        <taxon>Magnoliopsida</taxon>
        <taxon>Ranunculales</taxon>
        <taxon>Papaveraceae</taxon>
        <taxon>Papaveroideae</taxon>
        <taxon>Papaver</taxon>
    </lineage>
</organism>
<dbReference type="InterPro" id="IPR002877">
    <property type="entry name" value="RNA_MeTrfase_FtsJ_dom"/>
</dbReference>
<evidence type="ECO:0000313" key="7">
    <source>
        <dbReference type="EMBL" id="RZC53706.1"/>
    </source>
</evidence>
<dbReference type="Pfam" id="PF11861">
    <property type="entry name" value="DUF3381"/>
    <property type="match status" value="1"/>
</dbReference>
<keyword evidence="1" id="KW-0698">rRNA processing</keyword>